<dbReference type="PANTHER" id="PTHR46651:SF1">
    <property type="entry name" value="SMALL MUTS RELATED FAMILY PROTEIN"/>
    <property type="match status" value="1"/>
</dbReference>
<comment type="caution">
    <text evidence="7">The sequence shown here is derived from an EMBL/GenBank/DDBJ whole genome shotgun (WGS) entry which is preliminary data.</text>
</comment>
<dbReference type="STRING" id="109895.A0A507E010"/>
<dbReference type="AlphaFoldDB" id="A0A507E010"/>
<reference evidence="7 8" key="1">
    <citation type="journal article" date="2019" name="Sci. Rep.">
        <title>Comparative genomics of chytrid fungi reveal insights into the obligate biotrophic and pathogenic lifestyle of Synchytrium endobioticum.</title>
        <authorList>
            <person name="van de Vossenberg B.T.L.H."/>
            <person name="Warris S."/>
            <person name="Nguyen H.D.T."/>
            <person name="van Gent-Pelzer M.P.E."/>
            <person name="Joly D.L."/>
            <person name="van de Geest H.C."/>
            <person name="Bonants P.J.M."/>
            <person name="Smith D.S."/>
            <person name="Levesque C.A."/>
            <person name="van der Lee T.A.J."/>
        </authorList>
    </citation>
    <scope>NUCLEOTIDE SEQUENCE [LARGE SCALE GENOMIC DNA]</scope>
    <source>
        <strain evidence="7 8">CBS 809.83</strain>
    </source>
</reference>
<protein>
    <recommendedName>
        <fullName evidence="9">Polyadenylate-binding protein-interacting protein 7</fullName>
    </recommendedName>
</protein>
<dbReference type="SMART" id="SM00463">
    <property type="entry name" value="SMR"/>
    <property type="match status" value="1"/>
</dbReference>
<dbReference type="Proteomes" id="UP000318582">
    <property type="component" value="Unassembled WGS sequence"/>
</dbReference>
<feature type="zinc finger region" description="C3H1-type" evidence="4">
    <location>
        <begin position="234"/>
        <end position="256"/>
    </location>
</feature>
<evidence type="ECO:0008006" key="9">
    <source>
        <dbReference type="Google" id="ProtNLM"/>
    </source>
</evidence>
<keyword evidence="2 4" id="KW-0863">Zinc-finger</keyword>
<proteinExistence type="predicted"/>
<dbReference type="Pfam" id="PF01713">
    <property type="entry name" value="Smr"/>
    <property type="match status" value="1"/>
</dbReference>
<dbReference type="SUPFAM" id="SSF160443">
    <property type="entry name" value="SMR domain-like"/>
    <property type="match status" value="1"/>
</dbReference>
<evidence type="ECO:0000313" key="7">
    <source>
        <dbReference type="EMBL" id="TPX57136.1"/>
    </source>
</evidence>
<name>A0A507E010_9FUNG</name>
<dbReference type="InterPro" id="IPR036063">
    <property type="entry name" value="Smr_dom_sf"/>
</dbReference>
<keyword evidence="3 4" id="KW-0862">Zinc</keyword>
<dbReference type="Gene3D" id="1.10.8.10">
    <property type="entry name" value="DNA helicase RuvA subunit, C-terminal domain"/>
    <property type="match status" value="1"/>
</dbReference>
<dbReference type="CDD" id="cd14279">
    <property type="entry name" value="CUE"/>
    <property type="match status" value="1"/>
</dbReference>
<dbReference type="Pfam" id="PF08590">
    <property type="entry name" value="DUF1771"/>
    <property type="match status" value="1"/>
</dbReference>
<sequence length="513" mass="56375">MSWLHKLLIQSRIPPEPYLTTVKTILRKPLDPADKCEALLEVFEPILGAKPAEFFVRDVLDGYDKYGGQSLDVEEAEIDVVKPVVTAKKPVKFNVNAPEFTLYPMTTEHAAPTYTNTADLLEEAGDGDDAYLSYEEAEGYNALSPEEILQSVFMDMSMEEIQDLLEANGWNVERTLEALLKPPSESYQPTSGYVTTSFVESVTADPGRQVCRHFLAGECLRSDCWYSHDPEALVCKFWLAGGCIKGDSCPFTHGGSLMGRAENAGYAPSPLASTATKKAQPVATVEDFPALGAPKPASKPKIDFWGPTQKFVDVAKKPPSARPSAVSAAYTAPKPPNRRSTKLVDVKWVSTGDTLAASYLRYRQEAIDAAIQRNKLFQRATEAYLAGNKAAAKAFSLGAHRLNERVQELHRQAGQRIFESRNTTSSIKDGSQTIDLHGLHPDEAVEMVEASIARLKREMFTGRVVIVTGTGNHSRGQKAKVLPAIREYLYRVGLRAQEASMTDGRGGIFTLQI</sequence>
<dbReference type="PANTHER" id="PTHR46651">
    <property type="entry name" value="POLYADENYLATE-BINDING PROTEIN-INTERACTING PROTEIN 7"/>
    <property type="match status" value="1"/>
</dbReference>
<dbReference type="InterPro" id="IPR036855">
    <property type="entry name" value="Znf_CCCH_sf"/>
</dbReference>
<gene>
    <name evidence="7" type="ORF">PhCBS80983_g04024</name>
</gene>
<organism evidence="7 8">
    <name type="scientific">Powellomyces hirtus</name>
    <dbReference type="NCBI Taxonomy" id="109895"/>
    <lineage>
        <taxon>Eukaryota</taxon>
        <taxon>Fungi</taxon>
        <taxon>Fungi incertae sedis</taxon>
        <taxon>Chytridiomycota</taxon>
        <taxon>Chytridiomycota incertae sedis</taxon>
        <taxon>Chytridiomycetes</taxon>
        <taxon>Spizellomycetales</taxon>
        <taxon>Powellomycetaceae</taxon>
        <taxon>Powellomyces</taxon>
    </lineage>
</organism>
<dbReference type="GO" id="GO:0008270">
    <property type="term" value="F:zinc ion binding"/>
    <property type="evidence" value="ECO:0007669"/>
    <property type="project" value="UniProtKB-KW"/>
</dbReference>
<evidence type="ECO:0000256" key="2">
    <source>
        <dbReference type="ARBA" id="ARBA00022771"/>
    </source>
</evidence>
<keyword evidence="8" id="KW-1185">Reference proteome</keyword>
<evidence type="ECO:0000259" key="6">
    <source>
        <dbReference type="PROSITE" id="PS50828"/>
    </source>
</evidence>
<evidence type="ECO:0000313" key="8">
    <source>
        <dbReference type="Proteomes" id="UP000318582"/>
    </source>
</evidence>
<dbReference type="PROSITE" id="PS50103">
    <property type="entry name" value="ZF_C3H1"/>
    <property type="match status" value="2"/>
</dbReference>
<dbReference type="InterPro" id="IPR002625">
    <property type="entry name" value="Smr_dom"/>
</dbReference>
<dbReference type="Gene3D" id="3.30.1370.210">
    <property type="match status" value="1"/>
</dbReference>
<dbReference type="SUPFAM" id="SSF90229">
    <property type="entry name" value="CCCH zinc finger"/>
    <property type="match status" value="1"/>
</dbReference>
<dbReference type="EMBL" id="QEAQ01000057">
    <property type="protein sequence ID" value="TPX57136.1"/>
    <property type="molecule type" value="Genomic_DNA"/>
</dbReference>
<dbReference type="Gene3D" id="3.30.1370.110">
    <property type="match status" value="1"/>
</dbReference>
<evidence type="ECO:0000259" key="5">
    <source>
        <dbReference type="PROSITE" id="PS50103"/>
    </source>
</evidence>
<dbReference type="InterPro" id="IPR000571">
    <property type="entry name" value="Znf_CCCH"/>
</dbReference>
<evidence type="ECO:0000256" key="3">
    <source>
        <dbReference type="ARBA" id="ARBA00022833"/>
    </source>
</evidence>
<feature type="domain" description="C3H1-type" evidence="5">
    <location>
        <begin position="234"/>
        <end position="256"/>
    </location>
</feature>
<dbReference type="InterPro" id="IPR053242">
    <property type="entry name" value="PAM2-like_domain"/>
</dbReference>
<dbReference type="Pfam" id="PF14608">
    <property type="entry name" value="zf-CCCH_2"/>
    <property type="match status" value="2"/>
</dbReference>
<dbReference type="SMART" id="SM01162">
    <property type="entry name" value="DUF1771"/>
    <property type="match status" value="1"/>
</dbReference>
<dbReference type="InterPro" id="IPR013899">
    <property type="entry name" value="DUF1771"/>
</dbReference>
<evidence type="ECO:0000256" key="1">
    <source>
        <dbReference type="ARBA" id="ARBA00022723"/>
    </source>
</evidence>
<keyword evidence="1 4" id="KW-0479">Metal-binding</keyword>
<accession>A0A507E010</accession>
<feature type="domain" description="C3H1-type" evidence="5">
    <location>
        <begin position="205"/>
        <end position="231"/>
    </location>
</feature>
<evidence type="ECO:0000256" key="4">
    <source>
        <dbReference type="PROSITE-ProRule" id="PRU00723"/>
    </source>
</evidence>
<feature type="zinc finger region" description="C3H1-type" evidence="4">
    <location>
        <begin position="205"/>
        <end position="231"/>
    </location>
</feature>
<dbReference type="SMART" id="SM00356">
    <property type="entry name" value="ZnF_C3H1"/>
    <property type="match status" value="2"/>
</dbReference>
<dbReference type="PROSITE" id="PS50828">
    <property type="entry name" value="SMR"/>
    <property type="match status" value="1"/>
</dbReference>
<feature type="domain" description="Smr" evidence="6">
    <location>
        <begin position="434"/>
        <end position="513"/>
    </location>
</feature>